<name>A0A820QCT4_9BILA</name>
<gene>
    <name evidence="3" type="ORF">OKA104_LOCUS52369</name>
</gene>
<sequence>LTLAMVFGSIVVYLRCCAGSSISPYSRVGFRRYEPLSQDDVDSSSLLPRSNGYKVVRNTHAMPSDSEDYNEEDTLFTSKSSQSIFA</sequence>
<comment type="caution">
    <text evidence="3">The sequence shown here is derived from an EMBL/GenBank/DDBJ whole genome shotgun (WGS) entry which is preliminary data.</text>
</comment>
<feature type="non-terminal residue" evidence="3">
    <location>
        <position position="1"/>
    </location>
</feature>
<keyword evidence="2" id="KW-0732">Signal</keyword>
<feature type="chain" id="PRO_5033058528" evidence="2">
    <location>
        <begin position="20"/>
        <end position="86"/>
    </location>
</feature>
<evidence type="ECO:0000256" key="2">
    <source>
        <dbReference type="SAM" id="SignalP"/>
    </source>
</evidence>
<reference evidence="3" key="1">
    <citation type="submission" date="2021-02" db="EMBL/GenBank/DDBJ databases">
        <authorList>
            <person name="Nowell W R."/>
        </authorList>
    </citation>
    <scope>NUCLEOTIDE SEQUENCE</scope>
</reference>
<proteinExistence type="predicted"/>
<feature type="compositionally biased region" description="Acidic residues" evidence="1">
    <location>
        <begin position="65"/>
        <end position="74"/>
    </location>
</feature>
<dbReference type="EMBL" id="CAJOAY010030285">
    <property type="protein sequence ID" value="CAF4418297.1"/>
    <property type="molecule type" value="Genomic_DNA"/>
</dbReference>
<organism evidence="3 4">
    <name type="scientific">Adineta steineri</name>
    <dbReference type="NCBI Taxonomy" id="433720"/>
    <lineage>
        <taxon>Eukaryota</taxon>
        <taxon>Metazoa</taxon>
        <taxon>Spiralia</taxon>
        <taxon>Gnathifera</taxon>
        <taxon>Rotifera</taxon>
        <taxon>Eurotatoria</taxon>
        <taxon>Bdelloidea</taxon>
        <taxon>Adinetida</taxon>
        <taxon>Adinetidae</taxon>
        <taxon>Adineta</taxon>
    </lineage>
</organism>
<evidence type="ECO:0000313" key="3">
    <source>
        <dbReference type="EMBL" id="CAF4418297.1"/>
    </source>
</evidence>
<accession>A0A820QCT4</accession>
<dbReference type="Proteomes" id="UP000663881">
    <property type="component" value="Unassembled WGS sequence"/>
</dbReference>
<feature type="compositionally biased region" description="Polar residues" evidence="1">
    <location>
        <begin position="75"/>
        <end position="86"/>
    </location>
</feature>
<dbReference type="AlphaFoldDB" id="A0A820QCT4"/>
<evidence type="ECO:0000313" key="4">
    <source>
        <dbReference type="Proteomes" id="UP000663881"/>
    </source>
</evidence>
<protein>
    <submittedName>
        <fullName evidence="3">Uncharacterized protein</fullName>
    </submittedName>
</protein>
<feature type="signal peptide" evidence="2">
    <location>
        <begin position="1"/>
        <end position="19"/>
    </location>
</feature>
<feature type="region of interest" description="Disordered" evidence="1">
    <location>
        <begin position="58"/>
        <end position="86"/>
    </location>
</feature>
<evidence type="ECO:0000256" key="1">
    <source>
        <dbReference type="SAM" id="MobiDB-lite"/>
    </source>
</evidence>